<dbReference type="AlphaFoldDB" id="A0A9W9I9X8"/>
<dbReference type="Proteomes" id="UP001146351">
    <property type="component" value="Unassembled WGS sequence"/>
</dbReference>
<gene>
    <name evidence="2" type="ORF">N7492_004416</name>
</gene>
<evidence type="ECO:0000256" key="1">
    <source>
        <dbReference type="SAM" id="MobiDB-lite"/>
    </source>
</evidence>
<sequence>MSPVQGLLSFQHDTTHLQDIPRDTSTTTHPSDTAKYGRRQEEGTIRQRWLTDLTIPNCPIQSAHLTLADLVHDGWDYTKETIDQPQEIKSDPISATLPHGNTRYRMQRVKKMCRLGGADHVNKHFNLICRGAIIAKNIYRFDGPYWSQIAQAMYERHFPMETIQYVYFTNLDNADTITAVRDHVYPGNGLTWPPVGDAGFKTWEFGEPEYSCLLGTRLGKAVVYLLLGAFPRGTWCVARVATWCWDSELQMRFDVEEI</sequence>
<feature type="compositionally biased region" description="Basic and acidic residues" evidence="1">
    <location>
        <begin position="13"/>
        <end position="22"/>
    </location>
</feature>
<dbReference type="OrthoDB" id="4361935at2759"/>
<protein>
    <submittedName>
        <fullName evidence="2">Uncharacterized protein</fullName>
    </submittedName>
</protein>
<reference evidence="2" key="1">
    <citation type="submission" date="2022-11" db="EMBL/GenBank/DDBJ databases">
        <authorList>
            <person name="Petersen C."/>
        </authorList>
    </citation>
    <scope>NUCLEOTIDE SEQUENCE</scope>
    <source>
        <strain evidence="2">IBT 21917</strain>
    </source>
</reference>
<evidence type="ECO:0000313" key="3">
    <source>
        <dbReference type="Proteomes" id="UP001146351"/>
    </source>
</evidence>
<name>A0A9W9I9X8_9EURO</name>
<proteinExistence type="predicted"/>
<evidence type="ECO:0000313" key="2">
    <source>
        <dbReference type="EMBL" id="KAJ5171823.1"/>
    </source>
</evidence>
<organism evidence="2 3">
    <name type="scientific">Penicillium capsulatum</name>
    <dbReference type="NCBI Taxonomy" id="69766"/>
    <lineage>
        <taxon>Eukaryota</taxon>
        <taxon>Fungi</taxon>
        <taxon>Dikarya</taxon>
        <taxon>Ascomycota</taxon>
        <taxon>Pezizomycotina</taxon>
        <taxon>Eurotiomycetes</taxon>
        <taxon>Eurotiomycetidae</taxon>
        <taxon>Eurotiales</taxon>
        <taxon>Aspergillaceae</taxon>
        <taxon>Penicillium</taxon>
    </lineage>
</organism>
<accession>A0A9W9I9X8</accession>
<feature type="region of interest" description="Disordered" evidence="1">
    <location>
        <begin position="13"/>
        <end position="41"/>
    </location>
</feature>
<dbReference type="EMBL" id="JAPQKO010000003">
    <property type="protein sequence ID" value="KAJ5171823.1"/>
    <property type="molecule type" value="Genomic_DNA"/>
</dbReference>
<keyword evidence="3" id="KW-1185">Reference proteome</keyword>
<comment type="caution">
    <text evidence="2">The sequence shown here is derived from an EMBL/GenBank/DDBJ whole genome shotgun (WGS) entry which is preliminary data.</text>
</comment>
<reference evidence="2" key="2">
    <citation type="journal article" date="2023" name="IMA Fungus">
        <title>Comparative genomic study of the Penicillium genus elucidates a diverse pangenome and 15 lateral gene transfer events.</title>
        <authorList>
            <person name="Petersen C."/>
            <person name="Sorensen T."/>
            <person name="Nielsen M.R."/>
            <person name="Sondergaard T.E."/>
            <person name="Sorensen J.L."/>
            <person name="Fitzpatrick D.A."/>
            <person name="Frisvad J.C."/>
            <person name="Nielsen K.L."/>
        </authorList>
    </citation>
    <scope>NUCLEOTIDE SEQUENCE</scope>
    <source>
        <strain evidence="2">IBT 21917</strain>
    </source>
</reference>